<name>A0A9Q3KJ91_9BASI</name>
<sequence length="134" mass="16149">MSYISHRLTYWETGLIERFRKCLRCLTFHKVDTEIDTELLFRNKIISKCGFPSIIICDRDPNFTTETWTNLYDMQRTKLEFCTAYHPQTDRLAERTIHTIEDIMRILFSYGMEYKDHEGYTLECFTLLPEIQMP</sequence>
<proteinExistence type="predicted"/>
<dbReference type="Proteomes" id="UP000765509">
    <property type="component" value="Unassembled WGS sequence"/>
</dbReference>
<dbReference type="AlphaFoldDB" id="A0A9Q3KJ91"/>
<evidence type="ECO:0000313" key="1">
    <source>
        <dbReference type="EMBL" id="MBW0580757.1"/>
    </source>
</evidence>
<dbReference type="SUPFAM" id="SSF53098">
    <property type="entry name" value="Ribonuclease H-like"/>
    <property type="match status" value="1"/>
</dbReference>
<dbReference type="InterPro" id="IPR012337">
    <property type="entry name" value="RNaseH-like_sf"/>
</dbReference>
<dbReference type="PANTHER" id="PTHR37984:SF5">
    <property type="entry name" value="PROTEIN NYNRIN-LIKE"/>
    <property type="match status" value="1"/>
</dbReference>
<evidence type="ECO:0008006" key="3">
    <source>
        <dbReference type="Google" id="ProtNLM"/>
    </source>
</evidence>
<dbReference type="Gene3D" id="3.30.420.10">
    <property type="entry name" value="Ribonuclease H-like superfamily/Ribonuclease H"/>
    <property type="match status" value="1"/>
</dbReference>
<dbReference type="PANTHER" id="PTHR37984">
    <property type="entry name" value="PROTEIN CBG26694"/>
    <property type="match status" value="1"/>
</dbReference>
<dbReference type="GO" id="GO:0003676">
    <property type="term" value="F:nucleic acid binding"/>
    <property type="evidence" value="ECO:0007669"/>
    <property type="project" value="InterPro"/>
</dbReference>
<keyword evidence="2" id="KW-1185">Reference proteome</keyword>
<dbReference type="InterPro" id="IPR036397">
    <property type="entry name" value="RNaseH_sf"/>
</dbReference>
<dbReference type="EMBL" id="AVOT02108305">
    <property type="protein sequence ID" value="MBW0580757.1"/>
    <property type="molecule type" value="Genomic_DNA"/>
</dbReference>
<comment type="caution">
    <text evidence="1">The sequence shown here is derived from an EMBL/GenBank/DDBJ whole genome shotgun (WGS) entry which is preliminary data.</text>
</comment>
<evidence type="ECO:0000313" key="2">
    <source>
        <dbReference type="Proteomes" id="UP000765509"/>
    </source>
</evidence>
<organism evidence="1 2">
    <name type="scientific">Austropuccinia psidii MF-1</name>
    <dbReference type="NCBI Taxonomy" id="1389203"/>
    <lineage>
        <taxon>Eukaryota</taxon>
        <taxon>Fungi</taxon>
        <taxon>Dikarya</taxon>
        <taxon>Basidiomycota</taxon>
        <taxon>Pucciniomycotina</taxon>
        <taxon>Pucciniomycetes</taxon>
        <taxon>Pucciniales</taxon>
        <taxon>Sphaerophragmiaceae</taxon>
        <taxon>Austropuccinia</taxon>
    </lineage>
</organism>
<gene>
    <name evidence="1" type="ORF">O181_120472</name>
</gene>
<accession>A0A9Q3KJ91</accession>
<reference evidence="1" key="1">
    <citation type="submission" date="2021-03" db="EMBL/GenBank/DDBJ databases">
        <title>Draft genome sequence of rust myrtle Austropuccinia psidii MF-1, a brazilian biotype.</title>
        <authorList>
            <person name="Quecine M.C."/>
            <person name="Pachon D.M.R."/>
            <person name="Bonatelli M.L."/>
            <person name="Correr F.H."/>
            <person name="Franceschini L.M."/>
            <person name="Leite T.F."/>
            <person name="Margarido G.R.A."/>
            <person name="Almeida C.A."/>
            <person name="Ferrarezi J.A."/>
            <person name="Labate C.A."/>
        </authorList>
    </citation>
    <scope>NUCLEOTIDE SEQUENCE</scope>
    <source>
        <strain evidence="1">MF-1</strain>
    </source>
</reference>
<protein>
    <recommendedName>
        <fullName evidence="3">Integrase catalytic domain-containing protein</fullName>
    </recommendedName>
</protein>
<dbReference type="InterPro" id="IPR050951">
    <property type="entry name" value="Retrovirus_Pol_polyprotein"/>
</dbReference>